<feature type="transmembrane region" description="Helical" evidence="7">
    <location>
        <begin position="7"/>
        <end position="33"/>
    </location>
</feature>
<feature type="transmembrane region" description="Helical" evidence="7">
    <location>
        <begin position="170"/>
        <end position="188"/>
    </location>
</feature>
<keyword evidence="5 7" id="KW-1133">Transmembrane helix</keyword>
<organism evidence="9 10">
    <name type="scientific">Candidatus Nomurabacteria bacterium RIFCSPHIGHO2_01_FULL_40_24b</name>
    <dbReference type="NCBI Taxonomy" id="1801739"/>
    <lineage>
        <taxon>Bacteria</taxon>
        <taxon>Candidatus Nomuraibacteriota</taxon>
    </lineage>
</organism>
<evidence type="ECO:0000256" key="2">
    <source>
        <dbReference type="ARBA" id="ARBA00010792"/>
    </source>
</evidence>
<dbReference type="AlphaFoldDB" id="A0A1F6V6J9"/>
<evidence type="ECO:0000256" key="5">
    <source>
        <dbReference type="ARBA" id="ARBA00022989"/>
    </source>
</evidence>
<dbReference type="InterPro" id="IPR032816">
    <property type="entry name" value="VTT_dom"/>
</dbReference>
<dbReference type="Pfam" id="PF09335">
    <property type="entry name" value="VTT_dom"/>
    <property type="match status" value="1"/>
</dbReference>
<sequence>MTQLFDIPYLITTYGYLGIFIIVFLESGIFFALPGDSLLFTAGLFASIFSLQIYFLIPLIFFATFLGGLAGYEIGANLERLKRYSIFRKILKEEYVARTHEFFDRHGKFTIILSRFVPIVRTFVPIVAGVAQMPYKLFVKYSLVSSILWSTIVTLSGYFLGQIFPHIKDYMSIVILLIVVISTLPIVFEAMRKQKKDL</sequence>
<evidence type="ECO:0000256" key="7">
    <source>
        <dbReference type="RuleBase" id="RU367016"/>
    </source>
</evidence>
<evidence type="ECO:0000256" key="3">
    <source>
        <dbReference type="ARBA" id="ARBA00022475"/>
    </source>
</evidence>
<evidence type="ECO:0000313" key="10">
    <source>
        <dbReference type="Proteomes" id="UP000177370"/>
    </source>
</evidence>
<dbReference type="Proteomes" id="UP000177370">
    <property type="component" value="Unassembled WGS sequence"/>
</dbReference>
<evidence type="ECO:0000256" key="1">
    <source>
        <dbReference type="ARBA" id="ARBA00004651"/>
    </source>
</evidence>
<comment type="caution">
    <text evidence="9">The sequence shown here is derived from an EMBL/GenBank/DDBJ whole genome shotgun (WGS) entry which is preliminary data.</text>
</comment>
<keyword evidence="3 7" id="KW-1003">Cell membrane</keyword>
<dbReference type="InterPro" id="IPR032818">
    <property type="entry name" value="DedA-like"/>
</dbReference>
<gene>
    <name evidence="9" type="ORF">A2647_04870</name>
</gene>
<dbReference type="EMBL" id="MFTP01000022">
    <property type="protein sequence ID" value="OGI65245.1"/>
    <property type="molecule type" value="Genomic_DNA"/>
</dbReference>
<evidence type="ECO:0000259" key="8">
    <source>
        <dbReference type="Pfam" id="PF09335"/>
    </source>
</evidence>
<name>A0A1F6V6J9_9BACT</name>
<feature type="transmembrane region" description="Helical" evidence="7">
    <location>
        <begin position="141"/>
        <end position="164"/>
    </location>
</feature>
<feature type="transmembrane region" description="Helical" evidence="7">
    <location>
        <begin position="53"/>
        <end position="74"/>
    </location>
</feature>
<evidence type="ECO:0000256" key="6">
    <source>
        <dbReference type="ARBA" id="ARBA00023136"/>
    </source>
</evidence>
<dbReference type="PANTHER" id="PTHR30353:SF0">
    <property type="entry name" value="TRANSMEMBRANE PROTEIN"/>
    <property type="match status" value="1"/>
</dbReference>
<keyword evidence="4 7" id="KW-0812">Transmembrane</keyword>
<accession>A0A1F6V6J9</accession>
<keyword evidence="6 7" id="KW-0472">Membrane</keyword>
<comment type="similarity">
    <text evidence="2 7">Belongs to the DedA family.</text>
</comment>
<dbReference type="PANTHER" id="PTHR30353">
    <property type="entry name" value="INNER MEMBRANE PROTEIN DEDA-RELATED"/>
    <property type="match status" value="1"/>
</dbReference>
<evidence type="ECO:0000313" key="9">
    <source>
        <dbReference type="EMBL" id="OGI65245.1"/>
    </source>
</evidence>
<feature type="domain" description="VTT" evidence="8">
    <location>
        <begin position="33"/>
        <end position="158"/>
    </location>
</feature>
<protein>
    <recommendedName>
        <fullName evidence="8">VTT domain-containing protein</fullName>
    </recommendedName>
</protein>
<proteinExistence type="inferred from homology"/>
<dbReference type="GO" id="GO:0005886">
    <property type="term" value="C:plasma membrane"/>
    <property type="evidence" value="ECO:0007669"/>
    <property type="project" value="UniProtKB-SubCell"/>
</dbReference>
<comment type="subcellular location">
    <subcellularLocation>
        <location evidence="1 7">Cell membrane</location>
        <topology evidence="1 7">Multi-pass membrane protein</topology>
    </subcellularLocation>
</comment>
<reference evidence="9 10" key="1">
    <citation type="journal article" date="2016" name="Nat. Commun.">
        <title>Thousands of microbial genomes shed light on interconnected biogeochemical processes in an aquifer system.</title>
        <authorList>
            <person name="Anantharaman K."/>
            <person name="Brown C.T."/>
            <person name="Hug L.A."/>
            <person name="Sharon I."/>
            <person name="Castelle C.J."/>
            <person name="Probst A.J."/>
            <person name="Thomas B.C."/>
            <person name="Singh A."/>
            <person name="Wilkins M.J."/>
            <person name="Karaoz U."/>
            <person name="Brodie E.L."/>
            <person name="Williams K.H."/>
            <person name="Hubbard S.S."/>
            <person name="Banfield J.F."/>
        </authorList>
    </citation>
    <scope>NUCLEOTIDE SEQUENCE [LARGE SCALE GENOMIC DNA]</scope>
</reference>
<evidence type="ECO:0000256" key="4">
    <source>
        <dbReference type="ARBA" id="ARBA00022692"/>
    </source>
</evidence>